<organism evidence="2 3">
    <name type="scientific">Arabidopsis thaliana</name>
    <name type="common">Mouse-ear cress</name>
    <dbReference type="NCBI Taxonomy" id="3702"/>
    <lineage>
        <taxon>Eukaryota</taxon>
        <taxon>Viridiplantae</taxon>
        <taxon>Streptophyta</taxon>
        <taxon>Embryophyta</taxon>
        <taxon>Tracheophyta</taxon>
        <taxon>Spermatophyta</taxon>
        <taxon>Magnoliopsida</taxon>
        <taxon>eudicotyledons</taxon>
        <taxon>Gunneridae</taxon>
        <taxon>Pentapetalae</taxon>
        <taxon>rosids</taxon>
        <taxon>malvids</taxon>
        <taxon>Brassicales</taxon>
        <taxon>Brassicaceae</taxon>
        <taxon>Camelineae</taxon>
        <taxon>Arabidopsis</taxon>
    </lineage>
</organism>
<evidence type="ECO:0000256" key="1">
    <source>
        <dbReference type="SAM" id="MobiDB-lite"/>
    </source>
</evidence>
<dbReference type="Proteomes" id="UP000434276">
    <property type="component" value="Unassembled WGS sequence"/>
</dbReference>
<gene>
    <name evidence="2" type="ORF">C24_LOCUS27029</name>
</gene>
<reference evidence="2 3" key="1">
    <citation type="submission" date="2019-12" db="EMBL/GenBank/DDBJ databases">
        <authorList>
            <person name="Jiao W.-B."/>
            <person name="Schneeberger K."/>
        </authorList>
    </citation>
    <scope>NUCLEOTIDE SEQUENCE [LARGE SCALE GENOMIC DNA]</scope>
    <source>
        <strain evidence="3">cv. C24</strain>
    </source>
</reference>
<feature type="region of interest" description="Disordered" evidence="1">
    <location>
        <begin position="252"/>
        <end position="277"/>
    </location>
</feature>
<dbReference type="ExpressionAtlas" id="A0A5S9YI65">
    <property type="expression patterns" value="baseline and differential"/>
</dbReference>
<name>A0A5S9YI65_ARATH</name>
<protein>
    <submittedName>
        <fullName evidence="2">Uncharacterized protein</fullName>
    </submittedName>
</protein>
<proteinExistence type="predicted"/>
<evidence type="ECO:0000313" key="2">
    <source>
        <dbReference type="EMBL" id="CAA0413939.1"/>
    </source>
</evidence>
<dbReference type="EMBL" id="CACSHJ010000098">
    <property type="protein sequence ID" value="CAA0413939.1"/>
    <property type="molecule type" value="Genomic_DNA"/>
</dbReference>
<evidence type="ECO:0000313" key="3">
    <source>
        <dbReference type="Proteomes" id="UP000434276"/>
    </source>
</evidence>
<accession>A0A5S9YI65</accession>
<dbReference type="AlphaFoldDB" id="A0A5S9YI65"/>
<dbReference type="OrthoDB" id="1719386at2759"/>
<sequence>MPTILSSKPAFNSLFSYHLIGLISNKLVTLAPDYTGTKKTTWGARLHLQELRVQTKHRQIEPDIKNLPLQPIRYGSFRPVFHWIEKPWGCSIPCMLTGRGSELSYHIRASRRPLPGNRYPVLPFFSGGVGNISIYELLRTSPKHKELFFNFNQEAQVPATLTPEELQDVVWSNRLRPLTFTDQLFSILKEQPEESAQFLTTWFPVAHPHGGGYFTHWGHQPSNTVKLAKIRTKEKKKDRWFLMGSLKRSLRSGLPGPALNPPSSCQRDSSLSEEVRRSLTRDLRSQVHWSQTSAHQKPRMQILVPPSLLKMMPSPWHLGTSTIISSSSESCGSYRVKGIPDGSVERYKARLVAHQRPGRESFDRLSPVGHLTEKSHVSTSRSILFFSLQVSKSYGLKQAPPGGGSIIPKVSSSDLICMYTQVLLGFSKELLLFFSLVWSERKYRKVPCSAHSSALLCFSETSYLRSKLNSSYEDASDRSLNYSLPHNRALRVFVLKTVPSSHLSSEKDLVSSLPLLLVETLPLLLVETLPLLLVETLPGKPKPSLFQADINPGIVHTLSVHSDSIANRAFFASDSIPENNSIGESRNSPHSFAYSCKDPAFLHLSYRITIDKSRVCTNERLKYACKILRIAAFFSTM</sequence>